<dbReference type="CDD" id="cd01347">
    <property type="entry name" value="ligand_gated_channel"/>
    <property type="match status" value="1"/>
</dbReference>
<evidence type="ECO:0000313" key="15">
    <source>
        <dbReference type="EMBL" id="SHG65967.1"/>
    </source>
</evidence>
<feature type="domain" description="TonB-dependent receptor plug" evidence="14">
    <location>
        <begin position="46"/>
        <end position="152"/>
    </location>
</feature>
<keyword evidence="8 10" id="KW-0472">Membrane</keyword>
<accession>A0A1M5LLN6</accession>
<dbReference type="Pfam" id="PF07715">
    <property type="entry name" value="Plug"/>
    <property type="match status" value="1"/>
</dbReference>
<evidence type="ECO:0000256" key="9">
    <source>
        <dbReference type="ARBA" id="ARBA00023237"/>
    </source>
</evidence>
<keyword evidence="3 10" id="KW-1134">Transmembrane beta strand</keyword>
<dbReference type="EMBL" id="FQXC01000001">
    <property type="protein sequence ID" value="SHG65967.1"/>
    <property type="molecule type" value="Genomic_DNA"/>
</dbReference>
<keyword evidence="2 10" id="KW-0813">Transport</keyword>
<evidence type="ECO:0000259" key="13">
    <source>
        <dbReference type="Pfam" id="PF00593"/>
    </source>
</evidence>
<sequence length="609" mass="65490">MVRLTSKLLLCTTLVAPSFVAAQDGGTVIELDDIVVFGGLLPTNLETTGATIDVVESDELTTEGLGSVAALDAVPGVSVASNGGLGSQSAVRIRGLADAYIGVRIDGIDVTDPSITQTRFNFGNLTTGALDRVAVIKGTQSAIYGSDAIAGVIEVETWRPEVDGFSGRAGAEIGSFETYAGRLSFGYLDDRAELALSLGRITSEGFSSRVDDDEDDGFEESSANLFAAYQISDDIRVGIAGLWADSSNEFDRSTSDNSGELDETRRGARVFGEFQTGAWTHELSFSRYETERFDAGGFTQEFTGERDTAAYLARGEISPTVALAFGADWTEERSSLDGAEYDAENSAIFGEIKTTPNDALELSVTLRYDDYSDFDGQLSGRAALSYQLNDTTLLRASIGTGYRAPSLYERFGPFAGSGTLDPESSRSIDLGIEHDYGDRGFVRATVFWTEIDDLIGFGTSPNCLPSQTFGCYTQLDGVTRTRGLELSGAYDVTDRLRFSGAYTLTDADTDGDRLIRVPRHDLSLALEADVTDRLQAGITVTRVADILDGFGTPTPLDDYTVVDVSARYAFNDTLSVYGAIDNLADTSYETVRGFNAPERTIRFGIETTF</sequence>
<keyword evidence="7 11" id="KW-0798">TonB box</keyword>
<gene>
    <name evidence="15" type="ORF">SAMN05443551_0206</name>
</gene>
<reference evidence="15 16" key="1">
    <citation type="submission" date="2016-11" db="EMBL/GenBank/DDBJ databases">
        <authorList>
            <person name="Jaros S."/>
            <person name="Januszkiewicz K."/>
            <person name="Wedrychowicz H."/>
        </authorList>
    </citation>
    <scope>NUCLEOTIDE SEQUENCE [LARGE SCALE GENOMIC DNA]</scope>
    <source>
        <strain evidence="15 16">DSM 29431</strain>
    </source>
</reference>
<evidence type="ECO:0000256" key="11">
    <source>
        <dbReference type="RuleBase" id="RU003357"/>
    </source>
</evidence>
<keyword evidence="4 10" id="KW-0812">Transmembrane</keyword>
<dbReference type="RefSeq" id="WP_072775682.1">
    <property type="nucleotide sequence ID" value="NZ_FQXC01000001.1"/>
</dbReference>
<evidence type="ECO:0000256" key="8">
    <source>
        <dbReference type="ARBA" id="ARBA00023136"/>
    </source>
</evidence>
<dbReference type="GO" id="GO:0015344">
    <property type="term" value="F:siderophore uptake transmembrane transporter activity"/>
    <property type="evidence" value="ECO:0007669"/>
    <property type="project" value="TreeGrafter"/>
</dbReference>
<comment type="similarity">
    <text evidence="10 11">Belongs to the TonB-dependent receptor family.</text>
</comment>
<feature type="chain" id="PRO_5013382140" evidence="12">
    <location>
        <begin position="23"/>
        <end position="609"/>
    </location>
</feature>
<evidence type="ECO:0000313" key="16">
    <source>
        <dbReference type="Proteomes" id="UP000184221"/>
    </source>
</evidence>
<evidence type="ECO:0000256" key="1">
    <source>
        <dbReference type="ARBA" id="ARBA00004571"/>
    </source>
</evidence>
<evidence type="ECO:0000256" key="7">
    <source>
        <dbReference type="ARBA" id="ARBA00023077"/>
    </source>
</evidence>
<dbReference type="InterPro" id="IPR039426">
    <property type="entry name" value="TonB-dep_rcpt-like"/>
</dbReference>
<dbReference type="PANTHER" id="PTHR30069">
    <property type="entry name" value="TONB-DEPENDENT OUTER MEMBRANE RECEPTOR"/>
    <property type="match status" value="1"/>
</dbReference>
<dbReference type="SUPFAM" id="SSF56935">
    <property type="entry name" value="Porins"/>
    <property type="match status" value="1"/>
</dbReference>
<evidence type="ECO:0000256" key="5">
    <source>
        <dbReference type="ARBA" id="ARBA00022729"/>
    </source>
</evidence>
<dbReference type="Gene3D" id="2.170.130.10">
    <property type="entry name" value="TonB-dependent receptor, plug domain"/>
    <property type="match status" value="1"/>
</dbReference>
<comment type="subcellular location">
    <subcellularLocation>
        <location evidence="1 10">Cell outer membrane</location>
        <topology evidence="1 10">Multi-pass membrane protein</topology>
    </subcellularLocation>
</comment>
<keyword evidence="5 12" id="KW-0732">Signal</keyword>
<evidence type="ECO:0000259" key="14">
    <source>
        <dbReference type="Pfam" id="PF07715"/>
    </source>
</evidence>
<dbReference type="PROSITE" id="PS52016">
    <property type="entry name" value="TONB_DEPENDENT_REC_3"/>
    <property type="match status" value="1"/>
</dbReference>
<dbReference type="GO" id="GO:0044718">
    <property type="term" value="P:siderophore transmembrane transport"/>
    <property type="evidence" value="ECO:0007669"/>
    <property type="project" value="TreeGrafter"/>
</dbReference>
<keyword evidence="6" id="KW-0406">Ion transport</keyword>
<keyword evidence="16" id="KW-1185">Reference proteome</keyword>
<evidence type="ECO:0000256" key="2">
    <source>
        <dbReference type="ARBA" id="ARBA00022448"/>
    </source>
</evidence>
<evidence type="ECO:0000256" key="12">
    <source>
        <dbReference type="SAM" id="SignalP"/>
    </source>
</evidence>
<dbReference type="InterPro" id="IPR000531">
    <property type="entry name" value="Beta-barrel_TonB"/>
</dbReference>
<evidence type="ECO:0000256" key="3">
    <source>
        <dbReference type="ARBA" id="ARBA00022452"/>
    </source>
</evidence>
<evidence type="ECO:0000256" key="4">
    <source>
        <dbReference type="ARBA" id="ARBA00022692"/>
    </source>
</evidence>
<dbReference type="OrthoDB" id="9760333at2"/>
<feature type="signal peptide" evidence="12">
    <location>
        <begin position="1"/>
        <end position="22"/>
    </location>
</feature>
<dbReference type="STRING" id="996342.SAMN05443551_0206"/>
<protein>
    <submittedName>
        <fullName evidence="15">Vitamin B12 transporter</fullName>
    </submittedName>
</protein>
<proteinExistence type="inferred from homology"/>
<keyword evidence="9 10" id="KW-0998">Cell outer membrane</keyword>
<evidence type="ECO:0000256" key="6">
    <source>
        <dbReference type="ARBA" id="ARBA00023065"/>
    </source>
</evidence>
<feature type="domain" description="TonB-dependent receptor-like beta-barrel" evidence="13">
    <location>
        <begin position="174"/>
        <end position="583"/>
    </location>
</feature>
<dbReference type="InterPro" id="IPR036942">
    <property type="entry name" value="Beta-barrel_TonB_sf"/>
</dbReference>
<dbReference type="InterPro" id="IPR037066">
    <property type="entry name" value="Plug_dom_sf"/>
</dbReference>
<evidence type="ECO:0000256" key="10">
    <source>
        <dbReference type="PROSITE-ProRule" id="PRU01360"/>
    </source>
</evidence>
<dbReference type="Pfam" id="PF00593">
    <property type="entry name" value="TonB_dep_Rec_b-barrel"/>
    <property type="match status" value="1"/>
</dbReference>
<dbReference type="InterPro" id="IPR012910">
    <property type="entry name" value="Plug_dom"/>
</dbReference>
<dbReference type="AlphaFoldDB" id="A0A1M5LLN6"/>
<dbReference type="GO" id="GO:0009279">
    <property type="term" value="C:cell outer membrane"/>
    <property type="evidence" value="ECO:0007669"/>
    <property type="project" value="UniProtKB-SubCell"/>
</dbReference>
<name>A0A1M5LLN6_9RHOB</name>
<dbReference type="Proteomes" id="UP000184221">
    <property type="component" value="Unassembled WGS sequence"/>
</dbReference>
<dbReference type="PANTHER" id="PTHR30069:SF53">
    <property type="entry name" value="COLICIN I RECEPTOR-RELATED"/>
    <property type="match status" value="1"/>
</dbReference>
<dbReference type="Gene3D" id="2.40.170.20">
    <property type="entry name" value="TonB-dependent receptor, beta-barrel domain"/>
    <property type="match status" value="1"/>
</dbReference>
<organism evidence="15 16">
    <name type="scientific">Marivita hallyeonensis</name>
    <dbReference type="NCBI Taxonomy" id="996342"/>
    <lineage>
        <taxon>Bacteria</taxon>
        <taxon>Pseudomonadati</taxon>
        <taxon>Pseudomonadota</taxon>
        <taxon>Alphaproteobacteria</taxon>
        <taxon>Rhodobacterales</taxon>
        <taxon>Roseobacteraceae</taxon>
        <taxon>Marivita</taxon>
    </lineage>
</organism>